<dbReference type="EMBL" id="MPDM01000005">
    <property type="protein sequence ID" value="OKL48625.1"/>
    <property type="molecule type" value="Genomic_DNA"/>
</dbReference>
<protein>
    <submittedName>
        <fullName evidence="1">Uncharacterized protein</fullName>
    </submittedName>
</protein>
<reference evidence="2" key="1">
    <citation type="submission" date="2016-11" db="EMBL/GenBank/DDBJ databases">
        <title>Actinomyces gypaetusis sp. nov. isolated from Gypaetus barbatus in Qinghai Tibet Plateau China.</title>
        <authorList>
            <person name="Meng X."/>
        </authorList>
    </citation>
    <scope>NUCLEOTIDE SEQUENCE [LARGE SCALE GENOMIC DNA]</scope>
    <source>
        <strain evidence="2">DSM 15383</strain>
    </source>
</reference>
<keyword evidence="2" id="KW-1185">Reference proteome</keyword>
<gene>
    <name evidence="1" type="ORF">BM477_05315</name>
</gene>
<dbReference type="AlphaFoldDB" id="A0A1Q5PMB8"/>
<evidence type="ECO:0000313" key="2">
    <source>
        <dbReference type="Proteomes" id="UP000186465"/>
    </source>
</evidence>
<organism evidence="1 2">
    <name type="scientific">Boudabousia marimammalium</name>
    <dbReference type="NCBI Taxonomy" id="156892"/>
    <lineage>
        <taxon>Bacteria</taxon>
        <taxon>Bacillati</taxon>
        <taxon>Actinomycetota</taxon>
        <taxon>Actinomycetes</taxon>
        <taxon>Actinomycetales</taxon>
        <taxon>Actinomycetaceae</taxon>
        <taxon>Boudabousia</taxon>
    </lineage>
</organism>
<sequence length="207" mass="22529">MSASMNHPRRPAMLDPEVAESIPGDEDPAVTTAVALTSARALLGLGDDEFTADQVEKLAHLIKTEGVDAVSTLWARSSKLTLPGQMWRLYLVREWFRRDTDTVRSRYEEGERAIHQRPGAEDLVLPELESTMAKIEQLMTGGGVDSMVELLKATSGVMRVLAAGVSAGPEWITSDDDELADVVTRRAGALQKTAEELAEAAKLGDRE</sequence>
<proteinExistence type="predicted"/>
<accession>A0A1Q5PMB8</accession>
<dbReference type="STRING" id="156892.BM477_05315"/>
<dbReference type="Proteomes" id="UP000186465">
    <property type="component" value="Unassembled WGS sequence"/>
</dbReference>
<dbReference type="RefSeq" id="WP_075361655.1">
    <property type="nucleotide sequence ID" value="NZ_MPDM01000005.1"/>
</dbReference>
<dbReference type="OrthoDB" id="5188280at2"/>
<comment type="caution">
    <text evidence="1">The sequence shown here is derived from an EMBL/GenBank/DDBJ whole genome shotgun (WGS) entry which is preliminary data.</text>
</comment>
<evidence type="ECO:0000313" key="1">
    <source>
        <dbReference type="EMBL" id="OKL48625.1"/>
    </source>
</evidence>
<name>A0A1Q5PMB8_9ACTO</name>